<accession>A0ABN9VT49</accession>
<organism evidence="3 4">
    <name type="scientific">Prorocentrum cordatum</name>
    <dbReference type="NCBI Taxonomy" id="2364126"/>
    <lineage>
        <taxon>Eukaryota</taxon>
        <taxon>Sar</taxon>
        <taxon>Alveolata</taxon>
        <taxon>Dinophyceae</taxon>
        <taxon>Prorocentrales</taxon>
        <taxon>Prorocentraceae</taxon>
        <taxon>Prorocentrum</taxon>
    </lineage>
</organism>
<evidence type="ECO:0000256" key="1">
    <source>
        <dbReference type="SAM" id="MobiDB-lite"/>
    </source>
</evidence>
<keyword evidence="4" id="KW-1185">Reference proteome</keyword>
<dbReference type="EMBL" id="CAUYUJ010017656">
    <property type="protein sequence ID" value="CAK0876672.1"/>
    <property type="molecule type" value="Genomic_DNA"/>
</dbReference>
<proteinExistence type="predicted"/>
<protein>
    <recommendedName>
        <fullName evidence="2">Reverse transcriptase Ty1/copia-type domain-containing protein</fullName>
    </recommendedName>
</protein>
<evidence type="ECO:0000313" key="3">
    <source>
        <dbReference type="EMBL" id="CAK0876672.1"/>
    </source>
</evidence>
<feature type="region of interest" description="Disordered" evidence="1">
    <location>
        <begin position="1601"/>
        <end position="1653"/>
    </location>
</feature>
<evidence type="ECO:0000313" key="4">
    <source>
        <dbReference type="Proteomes" id="UP001189429"/>
    </source>
</evidence>
<feature type="compositionally biased region" description="Low complexity" evidence="1">
    <location>
        <begin position="1620"/>
        <end position="1639"/>
    </location>
</feature>
<name>A0ABN9VT49_9DINO</name>
<reference evidence="3" key="1">
    <citation type="submission" date="2023-10" db="EMBL/GenBank/DDBJ databases">
        <authorList>
            <person name="Chen Y."/>
            <person name="Shah S."/>
            <person name="Dougan E. K."/>
            <person name="Thang M."/>
            <person name="Chan C."/>
        </authorList>
    </citation>
    <scope>NUCLEOTIDE SEQUENCE [LARGE SCALE GENOMIC DNA]</scope>
</reference>
<feature type="region of interest" description="Disordered" evidence="1">
    <location>
        <begin position="137"/>
        <end position="159"/>
    </location>
</feature>
<feature type="domain" description="Reverse transcriptase Ty1/copia-type" evidence="2">
    <location>
        <begin position="1251"/>
        <end position="1471"/>
    </location>
</feature>
<dbReference type="Pfam" id="PF07727">
    <property type="entry name" value="RVT_2"/>
    <property type="match status" value="1"/>
</dbReference>
<feature type="compositionally biased region" description="Polar residues" evidence="1">
    <location>
        <begin position="1051"/>
        <end position="1065"/>
    </location>
</feature>
<feature type="region of interest" description="Disordered" evidence="1">
    <location>
        <begin position="1051"/>
        <end position="1079"/>
    </location>
</feature>
<gene>
    <name evidence="3" type="ORF">PCOR1329_LOCUS60972</name>
</gene>
<comment type="caution">
    <text evidence="3">The sequence shown here is derived from an EMBL/GenBank/DDBJ whole genome shotgun (WGS) entry which is preliminary data.</text>
</comment>
<feature type="non-terminal residue" evidence="3">
    <location>
        <position position="1695"/>
    </location>
</feature>
<evidence type="ECO:0000259" key="2">
    <source>
        <dbReference type="Pfam" id="PF07727"/>
    </source>
</evidence>
<sequence length="1695" mass="187389">MEGASFDIYLSTYRGFQCDCPKCHTMVTDPVTCSQCGSYGHASCLQLERFQGVPFCGECMMQVIVNYSQQHDQQMREQWKRYYVEQLATWKTRATQALGLSTAVGAAVGGAAVAVAGAAVGFANGAVAAEGALAVPPPSGVTGQSARAPPPGREQVPQTSNDYIPEILKQVLEKVESIELAVTRTDHACTTGLAEMAARLDKIEAEVQNWNDYWSPGTEDHNLQVSGQCSGGAEQPTAAEPGRWGECIVKDPRLHQYHQGSRPSKTCPWRPSTLGLWGLKEEGESQLWEEASGHRNTCCWEARETRVWPYRYGTSVHRSMKKLHDVLMMSSRSSQGRLVEGQGMAPTTLDKLHREILRATLRKPGRRPQACVGEFPVLELGAIQDRPEHLRKWRYAVFQILEAAGPAVVEWWVWCWKAAEETHSRYLSTPIMTREGITVGPRNQQKWCQIETWIKPRLLASLPQQLKKQLSQRGVQGIRDEAQDILYLLLKLCCSGAADEKVSVLKQLTDPQPCSKAETALNELQKYWAAARRCRQLGMAIPDESSKETSSWTDSLKLAWGSCPCQTGQGPKGVPICRVEKRAGDDNIDLLPLGWLWTRGCEYAIGSSYLKTPKGNNVEHLEGEVDSKTVTQMVRKYKCIPDRYYQDTSEHVGPDSFTDWFEKKARAQGVAHMPPVDYRYGWNLSRFVDQVHLLHALLFIGVAMLFAAPNCHLWGASARGLAPEVRSAMRQSELPVLQFIGMCCFVQTLLDRKYVLENPAFSDIFDSAESPLRFLSGLGRSKRRVDQCQRGATIEGYPIRKGTELQSNQSQQHDVLCDGSHAHLHLRGSGPGGSRTAQSASYPDEFCDDILNEGVSRKVDSISAALDSLKTVAAQRGHLHVWTRLVDPWLNQREPRFGIHHNRLHHNRNYHLKHYKLHHHRNHRKHYHRRYHNQSLGVASVDLSGPHEATPQPGQKVGSSPAHYFLVLTVKFPKEPPGEGAAEIGMAQPAADLPPGAADQPPDDNVKALYYVALLVKKNELWIFQSMIMQAIVPLEVLFLLRRCCQTRPSSVGATGGTWSDTTCSPDHAPVQTDTESDTDFDADEWISGSGLVHITGQSLDEEHAGPDGGDDDSPATEKAVAALPEEQNEEDEEHPLPGASVLMQPHRRKRFKGKRSVTERMVTVRALLTGAHGEAVDVPPDVVHGLSTEHDVILMDGPGSVTVPAAEVRKTTGREAEQWRAATEKEYVENFVQRNVYRTATEADKRRHGPPLPMKLVYTKKQGGIYRVRAVVCGNFERNDPSQALWTAQAETSSLLAGLRMGLLRGWDFGTLDVSGAFMYAPLPETVHVLVNPPKAFVEAGLVAPGEVWVLQRAVYGLRVAPRAWGKERDRVFRNLTWKAQGKTYCLEQCAEDSQVWKITEKGVNVVLGLLIVYVDDFLLACPQDEMRTNFKEALAKHWTMKQEVKLEAGTEITFLGLQIQRLASGVFLSWAGAPLLWRSSRQTVSSLSTAEAELGAAALAWQIVEGIRALLEEWGIELEPIDLLLDNDAALAIAEQGSNWRTRYFGVRASRIQAAFYPTLLQSGLQQKPDLEGAGKPALAPQTIGRVLGEPRASVLAAAPGSQLADGGAPGADGGAPGRSAPAPPAAGRRTSAPAAGVSADGEVSERRQQDEEALWTATMAALEERDRQEKVRAFLREYGFEGVNTASGWFRP</sequence>
<dbReference type="Proteomes" id="UP001189429">
    <property type="component" value="Unassembled WGS sequence"/>
</dbReference>
<feature type="compositionally biased region" description="Gly residues" evidence="1">
    <location>
        <begin position="1610"/>
        <end position="1619"/>
    </location>
</feature>
<dbReference type="SUPFAM" id="SSF56672">
    <property type="entry name" value="DNA/RNA polymerases"/>
    <property type="match status" value="1"/>
</dbReference>
<dbReference type="InterPro" id="IPR043502">
    <property type="entry name" value="DNA/RNA_pol_sf"/>
</dbReference>
<dbReference type="InterPro" id="IPR013103">
    <property type="entry name" value="RVT_2"/>
</dbReference>